<keyword evidence="1" id="KW-0812">Transmembrane</keyword>
<keyword evidence="1" id="KW-1133">Transmembrane helix</keyword>
<dbReference type="HOGENOM" id="CLU_3257281_0_0_9"/>
<name>C7G7F3_9FIRM</name>
<dbReference type="AlphaFoldDB" id="C7G7F3"/>
<sequence length="42" mass="5142">MKVKTFLVHFPIESPLFLIILFRTYALYYTLSYLMQNIKEKK</sequence>
<organism evidence="2 3">
    <name type="scientific">Roseburia intestinalis L1-82</name>
    <dbReference type="NCBI Taxonomy" id="536231"/>
    <lineage>
        <taxon>Bacteria</taxon>
        <taxon>Bacillati</taxon>
        <taxon>Bacillota</taxon>
        <taxon>Clostridia</taxon>
        <taxon>Lachnospirales</taxon>
        <taxon>Lachnospiraceae</taxon>
        <taxon>Roseburia</taxon>
    </lineage>
</organism>
<accession>C7G7F3</accession>
<proteinExistence type="predicted"/>
<gene>
    <name evidence="2" type="ORF">ROSINTL182_05828</name>
</gene>
<evidence type="ECO:0000313" key="3">
    <source>
        <dbReference type="Proteomes" id="UP000004828"/>
    </source>
</evidence>
<feature type="transmembrane region" description="Helical" evidence="1">
    <location>
        <begin position="16"/>
        <end position="35"/>
    </location>
</feature>
<dbReference type="EMBL" id="ABYJ02000040">
    <property type="protein sequence ID" value="EEV02241.1"/>
    <property type="molecule type" value="Genomic_DNA"/>
</dbReference>
<evidence type="ECO:0000256" key="1">
    <source>
        <dbReference type="SAM" id="Phobius"/>
    </source>
</evidence>
<keyword evidence="1" id="KW-0472">Membrane</keyword>
<reference evidence="2 3" key="1">
    <citation type="submission" date="2009-08" db="EMBL/GenBank/DDBJ databases">
        <authorList>
            <person name="Weinstock G."/>
            <person name="Sodergren E."/>
            <person name="Clifton S."/>
            <person name="Fulton L."/>
            <person name="Fulton B."/>
            <person name="Courtney L."/>
            <person name="Fronick C."/>
            <person name="Harrison M."/>
            <person name="Strong C."/>
            <person name="Farmer C."/>
            <person name="Delahaunty K."/>
            <person name="Markovic C."/>
            <person name="Hall O."/>
            <person name="Minx P."/>
            <person name="Tomlinson C."/>
            <person name="Mitreva M."/>
            <person name="Nelson J."/>
            <person name="Hou S."/>
            <person name="Wollam A."/>
            <person name="Pepin K.H."/>
            <person name="Johnson M."/>
            <person name="Bhonagiri V."/>
            <person name="Nash W.E."/>
            <person name="Warren W."/>
            <person name="Chinwalla A."/>
            <person name="Mardis E.R."/>
            <person name="Wilson R.K."/>
        </authorList>
    </citation>
    <scope>NUCLEOTIDE SEQUENCE [LARGE SCALE GENOMIC DNA]</scope>
    <source>
        <strain evidence="2 3">L1-82</strain>
    </source>
</reference>
<comment type="caution">
    <text evidence="2">The sequence shown here is derived from an EMBL/GenBank/DDBJ whole genome shotgun (WGS) entry which is preliminary data.</text>
</comment>
<protein>
    <submittedName>
        <fullName evidence="2">Uncharacterized protein</fullName>
    </submittedName>
</protein>
<dbReference type="Proteomes" id="UP000004828">
    <property type="component" value="Unassembled WGS sequence"/>
</dbReference>
<evidence type="ECO:0000313" key="2">
    <source>
        <dbReference type="EMBL" id="EEV02241.1"/>
    </source>
</evidence>